<sequence length="298" mass="32567">MISIIASDMDGTLLNDKMEVSDENAKAIKLAQANGIEFIVATGRQLAEAKPLLAAQDIHPAFITLNGAQVYDELGKLAVNIPLSKRAIDYITKTLRAEGLYFELVTDEGVVSDNKAQRIQTVADLLATLNPGTPYKLAVVLASARLELMNIHYVDNYQEIIANPKREILKIIAFSKGDYSSLDKPRQLFSDDPDLVVTSSSANNIEINDRRAQKGFALEAYAKQRGIKMSQAMAIGDNLNDKSMIRMAGIGVAMGNANPVIKKLANYQTATNVENGVAKAIRHAIAFNASELYEMTHR</sequence>
<organism evidence="1 4">
    <name type="scientific">Lactobacillus selangorensis</name>
    <dbReference type="NCBI Taxonomy" id="81857"/>
    <lineage>
        <taxon>Bacteria</taxon>
        <taxon>Bacillati</taxon>
        <taxon>Bacillota</taxon>
        <taxon>Bacilli</taxon>
        <taxon>Lactobacillales</taxon>
        <taxon>Lactobacillaceae</taxon>
        <taxon>Lactobacillus</taxon>
    </lineage>
</organism>
<dbReference type="PROSITE" id="PS01229">
    <property type="entry name" value="COF_2"/>
    <property type="match status" value="1"/>
</dbReference>
<dbReference type="STRING" id="81857.IV38_GL001869"/>
<reference evidence="3 4" key="1">
    <citation type="journal article" date="2015" name="Genome Announc.">
        <title>Expanding the biotechnology potential of lactobacilli through comparative genomics of 213 strains and associated genera.</title>
        <authorList>
            <person name="Sun Z."/>
            <person name="Harris H.M."/>
            <person name="McCann A."/>
            <person name="Guo C."/>
            <person name="Argimon S."/>
            <person name="Zhang W."/>
            <person name="Yang X."/>
            <person name="Jeffery I.B."/>
            <person name="Cooney J.C."/>
            <person name="Kagawa T.F."/>
            <person name="Liu W."/>
            <person name="Song Y."/>
            <person name="Salvetti E."/>
            <person name="Wrobel A."/>
            <person name="Rasinkangas P."/>
            <person name="Parkhill J."/>
            <person name="Rea M.C."/>
            <person name="O'Sullivan O."/>
            <person name="Ritari J."/>
            <person name="Douillard F.P."/>
            <person name="Paul Ross R."/>
            <person name="Yang R."/>
            <person name="Briner A.E."/>
            <person name="Felis G.E."/>
            <person name="de Vos W.M."/>
            <person name="Barrangou R."/>
            <person name="Klaenhammer T.R."/>
            <person name="Caufield P.W."/>
            <person name="Cui Y."/>
            <person name="Zhang H."/>
            <person name="O'Toole P.W."/>
        </authorList>
    </citation>
    <scope>NUCLEOTIDE SEQUENCE [LARGE SCALE GENOMIC DNA]</scope>
    <source>
        <strain evidence="1 4">ATCC BAA-66</strain>
        <strain evidence="2 3">DSM 13344</strain>
    </source>
</reference>
<dbReference type="Proteomes" id="UP000051645">
    <property type="component" value="Unassembled WGS sequence"/>
</dbReference>
<evidence type="ECO:0000313" key="1">
    <source>
        <dbReference type="EMBL" id="KRN27657.1"/>
    </source>
</evidence>
<dbReference type="PANTHER" id="PTHR10000">
    <property type="entry name" value="PHOSPHOSERINE PHOSPHATASE"/>
    <property type="match status" value="1"/>
</dbReference>
<dbReference type="OrthoDB" id="9806027at2"/>
<dbReference type="SFLD" id="SFLDS00003">
    <property type="entry name" value="Haloacid_Dehalogenase"/>
    <property type="match status" value="1"/>
</dbReference>
<dbReference type="GO" id="GO:0016791">
    <property type="term" value="F:phosphatase activity"/>
    <property type="evidence" value="ECO:0007669"/>
    <property type="project" value="TreeGrafter"/>
</dbReference>
<dbReference type="AlphaFoldDB" id="A0A0R2FG97"/>
<dbReference type="EMBL" id="JQAT01000006">
    <property type="protein sequence ID" value="KRN27657.1"/>
    <property type="molecule type" value="Genomic_DNA"/>
</dbReference>
<comment type="caution">
    <text evidence="1">The sequence shown here is derived from an EMBL/GenBank/DDBJ whole genome shotgun (WGS) entry which is preliminary data.</text>
</comment>
<accession>A0A0R2FG97</accession>
<dbReference type="InterPro" id="IPR036412">
    <property type="entry name" value="HAD-like_sf"/>
</dbReference>
<dbReference type="Proteomes" id="UP000051751">
    <property type="component" value="Unassembled WGS sequence"/>
</dbReference>
<evidence type="ECO:0000313" key="3">
    <source>
        <dbReference type="Proteomes" id="UP000051645"/>
    </source>
</evidence>
<dbReference type="CDD" id="cd07516">
    <property type="entry name" value="HAD_Pase"/>
    <property type="match status" value="1"/>
</dbReference>
<keyword evidence="3" id="KW-1185">Reference proteome</keyword>
<dbReference type="EMBL" id="JQAZ01000007">
    <property type="protein sequence ID" value="KRN30376.1"/>
    <property type="molecule type" value="Genomic_DNA"/>
</dbReference>
<gene>
    <name evidence="1" type="ORF">IV38_GL001869</name>
    <name evidence="2" type="ORF">IV40_GL001965</name>
</gene>
<evidence type="ECO:0000313" key="2">
    <source>
        <dbReference type="EMBL" id="KRN30376.1"/>
    </source>
</evidence>
<dbReference type="PROSITE" id="PS01228">
    <property type="entry name" value="COF_1"/>
    <property type="match status" value="1"/>
</dbReference>
<dbReference type="GO" id="GO:0005829">
    <property type="term" value="C:cytosol"/>
    <property type="evidence" value="ECO:0007669"/>
    <property type="project" value="TreeGrafter"/>
</dbReference>
<dbReference type="GO" id="GO:0000287">
    <property type="term" value="F:magnesium ion binding"/>
    <property type="evidence" value="ECO:0007669"/>
    <property type="project" value="TreeGrafter"/>
</dbReference>
<dbReference type="SFLD" id="SFLDG01140">
    <property type="entry name" value="C2.B:_Phosphomannomutase_and_P"/>
    <property type="match status" value="1"/>
</dbReference>
<keyword evidence="1" id="KW-0378">Hydrolase</keyword>
<dbReference type="SUPFAM" id="SSF56784">
    <property type="entry name" value="HAD-like"/>
    <property type="match status" value="1"/>
</dbReference>
<dbReference type="Gene3D" id="3.40.50.1000">
    <property type="entry name" value="HAD superfamily/HAD-like"/>
    <property type="match status" value="1"/>
</dbReference>
<evidence type="ECO:0000313" key="4">
    <source>
        <dbReference type="Proteomes" id="UP000051751"/>
    </source>
</evidence>
<dbReference type="PANTHER" id="PTHR10000:SF55">
    <property type="entry name" value="5-AMINO-6-(5-PHOSPHO-D-RIBITYLAMINO)URACIL PHOSPHATASE YCSE"/>
    <property type="match status" value="1"/>
</dbReference>
<dbReference type="RefSeq" id="WP_057770914.1">
    <property type="nucleotide sequence ID" value="NZ_JQAT01000006.1"/>
</dbReference>
<proteinExistence type="predicted"/>
<dbReference type="NCBIfam" id="TIGR00099">
    <property type="entry name" value="Cof-subfamily"/>
    <property type="match status" value="1"/>
</dbReference>
<dbReference type="InterPro" id="IPR023214">
    <property type="entry name" value="HAD_sf"/>
</dbReference>
<dbReference type="NCBIfam" id="TIGR01484">
    <property type="entry name" value="HAD-SF-IIB"/>
    <property type="match status" value="1"/>
</dbReference>
<dbReference type="SFLD" id="SFLDG01144">
    <property type="entry name" value="C2.B.4:_PGP_Like"/>
    <property type="match status" value="1"/>
</dbReference>
<dbReference type="Pfam" id="PF08282">
    <property type="entry name" value="Hydrolase_3"/>
    <property type="match status" value="1"/>
</dbReference>
<dbReference type="InterPro" id="IPR000150">
    <property type="entry name" value="Cof"/>
</dbReference>
<name>A0A0R2FG97_9LACO</name>
<dbReference type="InterPro" id="IPR006379">
    <property type="entry name" value="HAD-SF_hydro_IIB"/>
</dbReference>
<dbReference type="Gene3D" id="3.30.1240.10">
    <property type="match status" value="1"/>
</dbReference>
<dbReference type="PATRIC" id="fig|81857.3.peg.1895"/>
<protein>
    <submittedName>
        <fullName evidence="1">Hydrolase of the HAD superfamily protein</fullName>
    </submittedName>
</protein>